<comment type="catalytic activity">
    <reaction evidence="10 11">
        <text>RNA(n) + a ribonucleoside 5'-triphosphate = RNA(n+1) + diphosphate</text>
        <dbReference type="Rhea" id="RHEA:21248"/>
        <dbReference type="Rhea" id="RHEA-COMP:14527"/>
        <dbReference type="Rhea" id="RHEA-COMP:17342"/>
        <dbReference type="ChEBI" id="CHEBI:33019"/>
        <dbReference type="ChEBI" id="CHEBI:61557"/>
        <dbReference type="ChEBI" id="CHEBI:140395"/>
        <dbReference type="EC" id="2.7.7.6"/>
    </reaction>
</comment>
<evidence type="ECO:0000256" key="2">
    <source>
        <dbReference type="ARBA" id="ARBA00012418"/>
    </source>
</evidence>
<dbReference type="NCBIfam" id="NF001579">
    <property type="entry name" value="PRK00392.6-2"/>
    <property type="match status" value="1"/>
</dbReference>
<dbReference type="EC" id="2.7.7.6" evidence="2 11"/>
<keyword evidence="7 11" id="KW-0804">Transcription</keyword>
<organism evidence="12 13">
    <name type="scientific">Sulfurospirillum halorespirans DSM 13726</name>
    <dbReference type="NCBI Taxonomy" id="1193502"/>
    <lineage>
        <taxon>Bacteria</taxon>
        <taxon>Pseudomonadati</taxon>
        <taxon>Campylobacterota</taxon>
        <taxon>Epsilonproteobacteria</taxon>
        <taxon>Campylobacterales</taxon>
        <taxon>Sulfurospirillaceae</taxon>
        <taxon>Sulfurospirillum</taxon>
    </lineage>
</organism>
<dbReference type="InterPro" id="IPR036161">
    <property type="entry name" value="RPB6/omega-like_sf"/>
</dbReference>
<evidence type="ECO:0000256" key="3">
    <source>
        <dbReference type="ARBA" id="ARBA00013725"/>
    </source>
</evidence>
<dbReference type="KEGG" id="shal:SHALO_0850"/>
<name>A0A1D7TI08_9BACT</name>
<dbReference type="STRING" id="1193502.SHALO_0850"/>
<dbReference type="GO" id="GO:0003899">
    <property type="term" value="F:DNA-directed RNA polymerase activity"/>
    <property type="evidence" value="ECO:0007669"/>
    <property type="project" value="UniProtKB-UniRule"/>
</dbReference>
<evidence type="ECO:0000256" key="1">
    <source>
        <dbReference type="ARBA" id="ARBA00006711"/>
    </source>
</evidence>
<reference evidence="13" key="1">
    <citation type="submission" date="2016-08" db="EMBL/GenBank/DDBJ databases">
        <title>Complete genome sequence of the organohalide-respiring Epsilonproteobacterium Sulfurospirillum halorespirans.</title>
        <authorList>
            <person name="Goris T."/>
            <person name="Zimmermann J."/>
            <person name="Schenz B."/>
            <person name="Lemos M."/>
            <person name="Hackermueller J."/>
            <person name="Diekert G."/>
        </authorList>
    </citation>
    <scope>NUCLEOTIDE SEQUENCE [LARGE SCALE GENOMIC DNA]</scope>
    <source>
        <strain>DSM 13726</strain>
        <strain evidence="13">PCE-M2</strain>
    </source>
</reference>
<dbReference type="PATRIC" id="fig|1193502.14.peg.858"/>
<gene>
    <name evidence="11" type="primary">rpoZ</name>
    <name evidence="12" type="ORF">SHALO_0850</name>
</gene>
<keyword evidence="4 11" id="KW-0240">DNA-directed RNA polymerase</keyword>
<sequence>MERTEEITARALSLVGQDRYRLVMMVSKRADQLSNGAEPLIKADKNKQKFTDIALLEIAEGKIRLESITDL</sequence>
<dbReference type="InterPro" id="IPR003716">
    <property type="entry name" value="DNA-dir_RNA_pol_omega"/>
</dbReference>
<dbReference type="Proteomes" id="UP000094609">
    <property type="component" value="Chromosome"/>
</dbReference>
<dbReference type="Pfam" id="PF01192">
    <property type="entry name" value="RNA_pol_Rpb6"/>
    <property type="match status" value="1"/>
</dbReference>
<dbReference type="InterPro" id="IPR006110">
    <property type="entry name" value="Pol_omega/Rpo6/RPB6"/>
</dbReference>
<keyword evidence="13" id="KW-1185">Reference proteome</keyword>
<dbReference type="SUPFAM" id="SSF63562">
    <property type="entry name" value="RPB6/omega subunit-like"/>
    <property type="match status" value="1"/>
</dbReference>
<evidence type="ECO:0000313" key="12">
    <source>
        <dbReference type="EMBL" id="AOO64631.1"/>
    </source>
</evidence>
<dbReference type="SMART" id="SM01409">
    <property type="entry name" value="RNA_pol_Rpb6"/>
    <property type="match status" value="1"/>
</dbReference>
<evidence type="ECO:0000256" key="4">
    <source>
        <dbReference type="ARBA" id="ARBA00022478"/>
    </source>
</evidence>
<evidence type="ECO:0000256" key="10">
    <source>
        <dbReference type="ARBA" id="ARBA00048552"/>
    </source>
</evidence>
<evidence type="ECO:0000256" key="8">
    <source>
        <dbReference type="ARBA" id="ARBA00029924"/>
    </source>
</evidence>
<evidence type="ECO:0000256" key="9">
    <source>
        <dbReference type="ARBA" id="ARBA00030998"/>
    </source>
</evidence>
<dbReference type="GO" id="GO:0000428">
    <property type="term" value="C:DNA-directed RNA polymerase complex"/>
    <property type="evidence" value="ECO:0007669"/>
    <property type="project" value="UniProtKB-KW"/>
</dbReference>
<accession>A0A1D7TI08</accession>
<evidence type="ECO:0000256" key="11">
    <source>
        <dbReference type="HAMAP-Rule" id="MF_00366"/>
    </source>
</evidence>
<dbReference type="GO" id="GO:0006351">
    <property type="term" value="P:DNA-templated transcription"/>
    <property type="evidence" value="ECO:0007669"/>
    <property type="project" value="UniProtKB-UniRule"/>
</dbReference>
<proteinExistence type="inferred from homology"/>
<evidence type="ECO:0000256" key="7">
    <source>
        <dbReference type="ARBA" id="ARBA00023163"/>
    </source>
</evidence>
<evidence type="ECO:0000256" key="5">
    <source>
        <dbReference type="ARBA" id="ARBA00022679"/>
    </source>
</evidence>
<comment type="function">
    <text evidence="11">Promotes RNA polymerase assembly. Latches the N- and C-terminal regions of the beta' subunit thereby facilitating its interaction with the beta and alpha subunits.</text>
</comment>
<evidence type="ECO:0000256" key="6">
    <source>
        <dbReference type="ARBA" id="ARBA00022695"/>
    </source>
</evidence>
<evidence type="ECO:0000313" key="13">
    <source>
        <dbReference type="Proteomes" id="UP000094609"/>
    </source>
</evidence>
<dbReference type="EMBL" id="CP017111">
    <property type="protein sequence ID" value="AOO64631.1"/>
    <property type="molecule type" value="Genomic_DNA"/>
</dbReference>
<dbReference type="NCBIfam" id="TIGR00690">
    <property type="entry name" value="rpoZ"/>
    <property type="match status" value="1"/>
</dbReference>
<keyword evidence="5 11" id="KW-0808">Transferase</keyword>
<keyword evidence="6 11" id="KW-0548">Nucleotidyltransferase</keyword>
<comment type="subunit">
    <text evidence="11">The RNAP catalytic core consists of 2 alpha, 1 beta, 1 beta' and 1 omega subunit. When a sigma factor is associated with the core the holoenzyme is formed, which can initiate transcription.</text>
</comment>
<dbReference type="Gene3D" id="3.90.940.10">
    <property type="match status" value="1"/>
</dbReference>
<comment type="similarity">
    <text evidence="1 11">Belongs to the RNA polymerase subunit omega family.</text>
</comment>
<dbReference type="GO" id="GO:0003677">
    <property type="term" value="F:DNA binding"/>
    <property type="evidence" value="ECO:0007669"/>
    <property type="project" value="UniProtKB-UniRule"/>
</dbReference>
<dbReference type="RefSeq" id="WP_037956525.1">
    <property type="nucleotide sequence ID" value="NZ_CP017111.1"/>
</dbReference>
<protein>
    <recommendedName>
        <fullName evidence="3 11">DNA-directed RNA polymerase subunit omega</fullName>
        <shortName evidence="11">RNAP omega subunit</shortName>
        <ecNumber evidence="2 11">2.7.7.6</ecNumber>
    </recommendedName>
    <alternativeName>
        <fullName evidence="9 11">RNA polymerase omega subunit</fullName>
    </alternativeName>
    <alternativeName>
        <fullName evidence="8 11">Transcriptase subunit omega</fullName>
    </alternativeName>
</protein>
<dbReference type="AlphaFoldDB" id="A0A1D7TI08"/>
<dbReference type="HAMAP" id="MF_00366">
    <property type="entry name" value="RNApol_bact_RpoZ"/>
    <property type="match status" value="1"/>
</dbReference>